<keyword evidence="6" id="KW-1185">Reference proteome</keyword>
<keyword evidence="1" id="KW-0677">Repeat</keyword>
<dbReference type="InterPro" id="IPR036872">
    <property type="entry name" value="CH_dom_sf"/>
</dbReference>
<dbReference type="GO" id="GO:0051015">
    <property type="term" value="F:actin filament binding"/>
    <property type="evidence" value="ECO:0007669"/>
    <property type="project" value="InterPro"/>
</dbReference>
<dbReference type="GO" id="GO:0051017">
    <property type="term" value="P:actin filament bundle assembly"/>
    <property type="evidence" value="ECO:0007669"/>
    <property type="project" value="InterPro"/>
</dbReference>
<dbReference type="GO" id="GO:0005884">
    <property type="term" value="C:actin filament"/>
    <property type="evidence" value="ECO:0007669"/>
    <property type="project" value="TreeGrafter"/>
</dbReference>
<evidence type="ECO:0000256" key="1">
    <source>
        <dbReference type="ARBA" id="ARBA00022737"/>
    </source>
</evidence>
<evidence type="ECO:0000256" key="3">
    <source>
        <dbReference type="SAM" id="MobiDB-lite"/>
    </source>
</evidence>
<comment type="caution">
    <text evidence="5">The sequence shown here is derived from an EMBL/GenBank/DDBJ whole genome shotgun (WGS) entry which is preliminary data.</text>
</comment>
<feature type="region of interest" description="Disordered" evidence="3">
    <location>
        <begin position="1"/>
        <end position="22"/>
    </location>
</feature>
<dbReference type="PANTHER" id="PTHR19961:SF18">
    <property type="entry name" value="FI19014P1"/>
    <property type="match status" value="1"/>
</dbReference>
<dbReference type="GO" id="GO:0051639">
    <property type="term" value="P:actin filament network formation"/>
    <property type="evidence" value="ECO:0007669"/>
    <property type="project" value="TreeGrafter"/>
</dbReference>
<feature type="compositionally biased region" description="Polar residues" evidence="3">
    <location>
        <begin position="1"/>
        <end position="12"/>
    </location>
</feature>
<dbReference type="InterPro" id="IPR039959">
    <property type="entry name" value="Fimbrin/Plastin"/>
</dbReference>
<dbReference type="OrthoDB" id="10069198at2759"/>
<evidence type="ECO:0000313" key="6">
    <source>
        <dbReference type="Proteomes" id="UP000784294"/>
    </source>
</evidence>
<dbReference type="InterPro" id="IPR001715">
    <property type="entry name" value="CH_dom"/>
</dbReference>
<gene>
    <name evidence="5" type="ORF">PXEA_LOCUS11217</name>
</gene>
<dbReference type="PROSITE" id="PS50021">
    <property type="entry name" value="CH"/>
    <property type="match status" value="1"/>
</dbReference>
<organism evidence="5 6">
    <name type="scientific">Protopolystoma xenopodis</name>
    <dbReference type="NCBI Taxonomy" id="117903"/>
    <lineage>
        <taxon>Eukaryota</taxon>
        <taxon>Metazoa</taxon>
        <taxon>Spiralia</taxon>
        <taxon>Lophotrochozoa</taxon>
        <taxon>Platyhelminthes</taxon>
        <taxon>Monogenea</taxon>
        <taxon>Polyopisthocotylea</taxon>
        <taxon>Polystomatidea</taxon>
        <taxon>Polystomatidae</taxon>
        <taxon>Protopolystoma</taxon>
    </lineage>
</organism>
<dbReference type="EMBL" id="CAAALY010034114">
    <property type="protein sequence ID" value="VEL17777.1"/>
    <property type="molecule type" value="Genomic_DNA"/>
</dbReference>
<dbReference type="Pfam" id="PF00307">
    <property type="entry name" value="CH"/>
    <property type="match status" value="1"/>
</dbReference>
<accession>A0A3S5CFV7</accession>
<dbReference type="Proteomes" id="UP000784294">
    <property type="component" value="Unassembled WGS sequence"/>
</dbReference>
<keyword evidence="2" id="KW-0009">Actin-binding</keyword>
<sequence length="103" mass="11817">MPVYESQNQPFSTAPAKHSVSPAEERAYVDWINRMLAADTDLQCHLPINWQVDGLLYDRCRDGLLLCKLINFAVPNTIDERCINKPPLTKSVFKVRFWGPDLL</sequence>
<evidence type="ECO:0000313" key="5">
    <source>
        <dbReference type="EMBL" id="VEL17777.1"/>
    </source>
</evidence>
<dbReference type="GO" id="GO:0005737">
    <property type="term" value="C:cytoplasm"/>
    <property type="evidence" value="ECO:0007669"/>
    <property type="project" value="TreeGrafter"/>
</dbReference>
<proteinExistence type="predicted"/>
<reference evidence="5" key="1">
    <citation type="submission" date="2018-11" db="EMBL/GenBank/DDBJ databases">
        <authorList>
            <consortium name="Pathogen Informatics"/>
        </authorList>
    </citation>
    <scope>NUCLEOTIDE SEQUENCE</scope>
</reference>
<protein>
    <recommendedName>
        <fullName evidence="4">Calponin-homology (CH) domain-containing protein</fullName>
    </recommendedName>
</protein>
<name>A0A3S5CFV7_9PLAT</name>
<dbReference type="Gene3D" id="1.10.418.10">
    <property type="entry name" value="Calponin-like domain"/>
    <property type="match status" value="1"/>
</dbReference>
<dbReference type="SUPFAM" id="SSF47576">
    <property type="entry name" value="Calponin-homology domain, CH-domain"/>
    <property type="match status" value="1"/>
</dbReference>
<evidence type="ECO:0000256" key="2">
    <source>
        <dbReference type="ARBA" id="ARBA00023203"/>
    </source>
</evidence>
<dbReference type="AlphaFoldDB" id="A0A3S5CFV7"/>
<feature type="domain" description="Calponin-homology (CH)" evidence="4">
    <location>
        <begin position="22"/>
        <end position="103"/>
    </location>
</feature>
<dbReference type="PANTHER" id="PTHR19961">
    <property type="entry name" value="FIMBRIN/PLASTIN"/>
    <property type="match status" value="1"/>
</dbReference>
<evidence type="ECO:0000259" key="4">
    <source>
        <dbReference type="PROSITE" id="PS50021"/>
    </source>
</evidence>
<dbReference type="GO" id="GO:0032432">
    <property type="term" value="C:actin filament bundle"/>
    <property type="evidence" value="ECO:0007669"/>
    <property type="project" value="TreeGrafter"/>
</dbReference>